<dbReference type="RefSeq" id="WP_111816292.1">
    <property type="nucleotide sequence ID" value="NZ_CBCRZQ010000006.1"/>
</dbReference>
<feature type="domain" description="Asparagine synthetase" evidence="4">
    <location>
        <begin position="90"/>
        <end position="329"/>
    </location>
</feature>
<dbReference type="InterPro" id="IPR001962">
    <property type="entry name" value="Asn_synthase"/>
</dbReference>
<organism evidence="5 6">
    <name type="scientific">Aequorivita lipolytica</name>
    <dbReference type="NCBI Taxonomy" id="153267"/>
    <lineage>
        <taxon>Bacteria</taxon>
        <taxon>Pseudomonadati</taxon>
        <taxon>Bacteroidota</taxon>
        <taxon>Flavobacteriia</taxon>
        <taxon>Flavobacteriales</taxon>
        <taxon>Flavobacteriaceae</taxon>
        <taxon>Aequorivita</taxon>
    </lineage>
</organism>
<comment type="catalytic activity">
    <reaction evidence="3">
        <text>L-aspartate + L-glutamine + ATP + H2O = L-asparagine + L-glutamate + AMP + diphosphate + H(+)</text>
        <dbReference type="Rhea" id="RHEA:12228"/>
        <dbReference type="ChEBI" id="CHEBI:15377"/>
        <dbReference type="ChEBI" id="CHEBI:15378"/>
        <dbReference type="ChEBI" id="CHEBI:29985"/>
        <dbReference type="ChEBI" id="CHEBI:29991"/>
        <dbReference type="ChEBI" id="CHEBI:30616"/>
        <dbReference type="ChEBI" id="CHEBI:33019"/>
        <dbReference type="ChEBI" id="CHEBI:58048"/>
        <dbReference type="ChEBI" id="CHEBI:58359"/>
        <dbReference type="ChEBI" id="CHEBI:456215"/>
        <dbReference type="EC" id="6.3.5.4"/>
    </reaction>
</comment>
<protein>
    <recommendedName>
        <fullName evidence="2">asparagine synthase (glutamine-hydrolyzing)</fullName>
        <ecNumber evidence="2">6.3.5.4</ecNumber>
    </recommendedName>
</protein>
<dbReference type="EC" id="6.3.5.4" evidence="2"/>
<evidence type="ECO:0000313" key="5">
    <source>
        <dbReference type="EMBL" id="TXD68798.1"/>
    </source>
</evidence>
<proteinExistence type="predicted"/>
<keyword evidence="6" id="KW-1185">Reference proteome</keyword>
<dbReference type="Gene3D" id="3.40.50.620">
    <property type="entry name" value="HUPs"/>
    <property type="match status" value="1"/>
</dbReference>
<dbReference type="GO" id="GO:0004066">
    <property type="term" value="F:asparagine synthase (glutamine-hydrolyzing) activity"/>
    <property type="evidence" value="ECO:0007669"/>
    <property type="project" value="UniProtKB-EC"/>
</dbReference>
<dbReference type="OrthoDB" id="693367at2"/>
<dbReference type="InterPro" id="IPR014729">
    <property type="entry name" value="Rossmann-like_a/b/a_fold"/>
</dbReference>
<evidence type="ECO:0000259" key="4">
    <source>
        <dbReference type="Pfam" id="PF00733"/>
    </source>
</evidence>
<dbReference type="PANTHER" id="PTHR43284:SF1">
    <property type="entry name" value="ASPARAGINE SYNTHETASE"/>
    <property type="match status" value="1"/>
</dbReference>
<name>A0A5C6YNB8_9FLAO</name>
<reference evidence="5 6" key="1">
    <citation type="submission" date="2019-08" db="EMBL/GenBank/DDBJ databases">
        <title>Genome of Aequorivita lipolytica Y10-2 (type strain).</title>
        <authorList>
            <person name="Bowman J.P."/>
        </authorList>
    </citation>
    <scope>NUCLEOTIDE SEQUENCE [LARGE SCALE GENOMIC DNA]</scope>
    <source>
        <strain evidence="5 6">Y10-2</strain>
    </source>
</reference>
<dbReference type="Proteomes" id="UP000321945">
    <property type="component" value="Unassembled WGS sequence"/>
</dbReference>
<dbReference type="SUPFAM" id="SSF52402">
    <property type="entry name" value="Adenine nucleotide alpha hydrolases-like"/>
    <property type="match status" value="1"/>
</dbReference>
<evidence type="ECO:0000256" key="2">
    <source>
        <dbReference type="ARBA" id="ARBA00012737"/>
    </source>
</evidence>
<dbReference type="GO" id="GO:0006529">
    <property type="term" value="P:asparagine biosynthetic process"/>
    <property type="evidence" value="ECO:0007669"/>
    <property type="project" value="InterPro"/>
</dbReference>
<dbReference type="PANTHER" id="PTHR43284">
    <property type="entry name" value="ASPARAGINE SYNTHETASE (GLUTAMINE-HYDROLYZING)"/>
    <property type="match status" value="1"/>
</dbReference>
<evidence type="ECO:0000256" key="3">
    <source>
        <dbReference type="ARBA" id="ARBA00048741"/>
    </source>
</evidence>
<accession>A0A5C6YNB8</accession>
<dbReference type="Pfam" id="PF00733">
    <property type="entry name" value="Asn_synthase"/>
    <property type="match status" value="1"/>
</dbReference>
<dbReference type="InterPro" id="IPR051786">
    <property type="entry name" value="ASN_synthetase/amidase"/>
</dbReference>
<dbReference type="EMBL" id="VORU01000008">
    <property type="protein sequence ID" value="TXD68798.1"/>
    <property type="molecule type" value="Genomic_DNA"/>
</dbReference>
<sequence length="464" mass="53814">MPTIKTPIIPIHQTFAKANAPHELDKKAICIFAATGFFLDTDTYWKDKKVLPAASENILDDNGFLIESKPWFQWHYSPRDISFETALEEFTSLFEQIISEQLEDSKVILPLSGGLDSRTQAVALSKMKNPVTSYSYSFKGGFSESGIGKKIAKVCGFDFKEFTIESGYLWPKLEELASINQCYSDFTHPRQMAVLDEFKKLEGTFSLGHWGDVLFDRGAPEGTTESELLETILKKVVKKGGMELATALWQEWELEGDFESYLRERIVDLHATIKIENTSAKLRAFKSLYWAPRWTSVNLSVFDVAHPISLPYYDDRMCEFICTIPEEYLAARKLQLEYIKQQSPELAKITWQDHRPFNLYNFQNNKYPNNLPYRIGNKLKRTVKEKMGKPYIQRNWELQFLGMENDEKLQQRLFSENLHPFISKPLLARFYNNFKTVDAVKYSHPLSMLLTLSVWYCCTKVYDE</sequence>
<comment type="caution">
    <text evidence="5">The sequence shown here is derived from an EMBL/GenBank/DDBJ whole genome shotgun (WGS) entry which is preliminary data.</text>
</comment>
<comment type="pathway">
    <text evidence="1">Amino-acid biosynthesis; L-asparagine biosynthesis; L-asparagine from L-aspartate (L-Gln route): step 1/1.</text>
</comment>
<evidence type="ECO:0000256" key="1">
    <source>
        <dbReference type="ARBA" id="ARBA00005187"/>
    </source>
</evidence>
<gene>
    <name evidence="5" type="ORF">ESV24_10080</name>
</gene>
<evidence type="ECO:0000313" key="6">
    <source>
        <dbReference type="Proteomes" id="UP000321945"/>
    </source>
</evidence>
<dbReference type="AlphaFoldDB" id="A0A5C6YNB8"/>